<keyword evidence="2" id="KW-0677">Repeat</keyword>
<dbReference type="Proteomes" id="UP000324091">
    <property type="component" value="Chromosome 6"/>
</dbReference>
<accession>A0A5C6MY34</accession>
<reference evidence="4 5" key="1">
    <citation type="submission" date="2019-04" db="EMBL/GenBank/DDBJ databases">
        <title>Chromosome genome assembly for Takifugu flavidus.</title>
        <authorList>
            <person name="Xiao S."/>
        </authorList>
    </citation>
    <scope>NUCLEOTIDE SEQUENCE [LARGE SCALE GENOMIC DNA]</scope>
    <source>
        <strain evidence="4">HTHZ2018</strain>
        <tissue evidence="4">Muscle</tissue>
    </source>
</reference>
<evidence type="ECO:0000259" key="3">
    <source>
        <dbReference type="SMART" id="SM01302"/>
    </source>
</evidence>
<organism evidence="4 5">
    <name type="scientific">Takifugu flavidus</name>
    <name type="common">sansaifugu</name>
    <dbReference type="NCBI Taxonomy" id="433684"/>
    <lineage>
        <taxon>Eukaryota</taxon>
        <taxon>Metazoa</taxon>
        <taxon>Chordata</taxon>
        <taxon>Craniata</taxon>
        <taxon>Vertebrata</taxon>
        <taxon>Euteleostomi</taxon>
        <taxon>Actinopterygii</taxon>
        <taxon>Neopterygii</taxon>
        <taxon>Teleostei</taxon>
        <taxon>Neoteleostei</taxon>
        <taxon>Acanthomorphata</taxon>
        <taxon>Eupercaria</taxon>
        <taxon>Tetraodontiformes</taxon>
        <taxon>Tetradontoidea</taxon>
        <taxon>Tetraodontidae</taxon>
        <taxon>Takifugu</taxon>
    </lineage>
</organism>
<sequence>CCCDGKSSDDVERQPRAATVHCGSNPRWLRPCGSAEEVLLGEIPAVSCGFRENYCTRTVAGVQEKPALPPCSAGCGRNAEPWGEDRAFPCKPAPVQFAFDGFDILYRLWTLPYNFLTRIICATVSVIVRRRRSSSARVDHHTATRALMKMDADLLHAPAVGLTEEEEADMNDWKLPLAFMKKRHAEKIEGSKALAQSWRMKDRMKTVSVALVLCLNVGVDPPDVVKTSPCARLECWIDPLSMSPQKALETIGANLQKQYENWQPRREGNEHLGWIRHIPGDPEGRARVAADGPPPIGHSCGQQHVLVGEEEAEEWEGERRLRPKDSQLCCNRPRQLTFHQRRFLPPVSLQASAPVSSMTGGWWNTEPNTVAHLLFPLLLTDHL</sequence>
<dbReference type="GO" id="GO:0031931">
    <property type="term" value="C:TORC1 complex"/>
    <property type="evidence" value="ECO:0007669"/>
    <property type="project" value="InterPro"/>
</dbReference>
<gene>
    <name evidence="4" type="ORF">D4764_06G0013050</name>
</gene>
<protein>
    <submittedName>
        <fullName evidence="4">Regulatory-associated protein of mTOR</fullName>
    </submittedName>
</protein>
<dbReference type="GO" id="GO:0030307">
    <property type="term" value="P:positive regulation of cell growth"/>
    <property type="evidence" value="ECO:0007669"/>
    <property type="project" value="TreeGrafter"/>
</dbReference>
<keyword evidence="1" id="KW-0853">WD repeat</keyword>
<dbReference type="GO" id="GO:0038202">
    <property type="term" value="P:TORC1 signaling"/>
    <property type="evidence" value="ECO:0007669"/>
    <property type="project" value="TreeGrafter"/>
</dbReference>
<name>A0A5C6MY34_9TELE</name>
<dbReference type="GO" id="GO:0071230">
    <property type="term" value="P:cellular response to amino acid stimulus"/>
    <property type="evidence" value="ECO:0007669"/>
    <property type="project" value="TreeGrafter"/>
</dbReference>
<dbReference type="GO" id="GO:0010506">
    <property type="term" value="P:regulation of autophagy"/>
    <property type="evidence" value="ECO:0007669"/>
    <property type="project" value="TreeGrafter"/>
</dbReference>
<feature type="domain" description="Raptor N-terminal CASPase-like" evidence="3">
    <location>
        <begin position="203"/>
        <end position="322"/>
    </location>
</feature>
<dbReference type="Pfam" id="PF14538">
    <property type="entry name" value="Raptor_N"/>
    <property type="match status" value="1"/>
</dbReference>
<proteinExistence type="predicted"/>
<dbReference type="PANTHER" id="PTHR12848">
    <property type="entry name" value="REGULATORY-ASSOCIATED PROTEIN OF MTOR"/>
    <property type="match status" value="1"/>
</dbReference>
<evidence type="ECO:0000313" key="5">
    <source>
        <dbReference type="Proteomes" id="UP000324091"/>
    </source>
</evidence>
<dbReference type="PANTHER" id="PTHR12848:SF16">
    <property type="entry name" value="REGULATORY-ASSOCIATED PROTEIN OF MTOR"/>
    <property type="match status" value="1"/>
</dbReference>
<evidence type="ECO:0000313" key="4">
    <source>
        <dbReference type="EMBL" id="TWW59775.1"/>
    </source>
</evidence>
<dbReference type="GO" id="GO:0030674">
    <property type="term" value="F:protein-macromolecule adaptor activity"/>
    <property type="evidence" value="ECO:0007669"/>
    <property type="project" value="TreeGrafter"/>
</dbReference>
<dbReference type="SMART" id="SM01302">
    <property type="entry name" value="Raptor_N"/>
    <property type="match status" value="1"/>
</dbReference>
<keyword evidence="5" id="KW-1185">Reference proteome</keyword>
<evidence type="ECO:0000256" key="2">
    <source>
        <dbReference type="ARBA" id="ARBA00022737"/>
    </source>
</evidence>
<dbReference type="GO" id="GO:0009267">
    <property type="term" value="P:cellular response to starvation"/>
    <property type="evidence" value="ECO:0007669"/>
    <property type="project" value="TreeGrafter"/>
</dbReference>
<dbReference type="EMBL" id="RHFK02000019">
    <property type="protein sequence ID" value="TWW59775.1"/>
    <property type="molecule type" value="Genomic_DNA"/>
</dbReference>
<dbReference type="InterPro" id="IPR004083">
    <property type="entry name" value="Raptor"/>
</dbReference>
<comment type="caution">
    <text evidence="4">The sequence shown here is derived from an EMBL/GenBank/DDBJ whole genome shotgun (WGS) entry which is preliminary data.</text>
</comment>
<feature type="non-terminal residue" evidence="4">
    <location>
        <position position="1"/>
    </location>
</feature>
<dbReference type="InterPro" id="IPR029347">
    <property type="entry name" value="Raptor_N"/>
</dbReference>
<evidence type="ECO:0000256" key="1">
    <source>
        <dbReference type="ARBA" id="ARBA00022574"/>
    </source>
</evidence>
<dbReference type="AlphaFoldDB" id="A0A5C6MY34"/>
<dbReference type="GO" id="GO:0005737">
    <property type="term" value="C:cytoplasm"/>
    <property type="evidence" value="ECO:0007669"/>
    <property type="project" value="TreeGrafter"/>
</dbReference>
<dbReference type="PRINTS" id="PR01547">
    <property type="entry name" value="YEAST176DUF"/>
</dbReference>